<dbReference type="Pfam" id="PF01565">
    <property type="entry name" value="FAD_binding_4"/>
    <property type="match status" value="1"/>
</dbReference>
<evidence type="ECO:0000256" key="5">
    <source>
        <dbReference type="ARBA" id="ARBA00022827"/>
    </source>
</evidence>
<keyword evidence="5" id="KW-0274">FAD</keyword>
<evidence type="ECO:0000256" key="6">
    <source>
        <dbReference type="ARBA" id="ARBA00023002"/>
    </source>
</evidence>
<gene>
    <name evidence="15" type="ORF">COB67_09420</name>
</gene>
<dbReference type="SUPFAM" id="SSF46548">
    <property type="entry name" value="alpha-helical ferredoxin"/>
    <property type="match status" value="1"/>
</dbReference>
<evidence type="ECO:0000256" key="3">
    <source>
        <dbReference type="ARBA" id="ARBA00022630"/>
    </source>
</evidence>
<feature type="domain" description="4Fe-4S ferredoxin-type" evidence="13">
    <location>
        <begin position="660"/>
        <end position="692"/>
    </location>
</feature>
<dbReference type="PROSITE" id="PS00198">
    <property type="entry name" value="4FE4S_FER_1"/>
    <property type="match status" value="1"/>
</dbReference>
<accession>A0A2A4T0E2</accession>
<evidence type="ECO:0000256" key="9">
    <source>
        <dbReference type="ARBA" id="ARBA00039003"/>
    </source>
</evidence>
<evidence type="ECO:0000256" key="4">
    <source>
        <dbReference type="ARBA" id="ARBA00022723"/>
    </source>
</evidence>
<dbReference type="SUPFAM" id="SSF56176">
    <property type="entry name" value="FAD-binding/transporter-associated domain-like"/>
    <property type="match status" value="1"/>
</dbReference>
<keyword evidence="4" id="KW-0479">Metal-binding</keyword>
<evidence type="ECO:0000256" key="10">
    <source>
        <dbReference type="ARBA" id="ARBA00051291"/>
    </source>
</evidence>
<dbReference type="EMBL" id="NVSR01000076">
    <property type="protein sequence ID" value="PCI27086.1"/>
    <property type="molecule type" value="Genomic_DNA"/>
</dbReference>
<dbReference type="PANTHER" id="PTHR11748:SF119">
    <property type="entry name" value="D-2-HYDROXYGLUTARATE DEHYDROGENASE"/>
    <property type="match status" value="1"/>
</dbReference>
<dbReference type="InterPro" id="IPR016167">
    <property type="entry name" value="FAD-bd_PCMH_sub1"/>
</dbReference>
<dbReference type="InterPro" id="IPR004113">
    <property type="entry name" value="FAD-bd_oxidored_4_C"/>
</dbReference>
<dbReference type="FunFam" id="3.30.70.2740:FF:000003">
    <property type="entry name" value="Oxidoreductase, FAD-binding, putative"/>
    <property type="match status" value="1"/>
</dbReference>
<evidence type="ECO:0000256" key="11">
    <source>
        <dbReference type="ARBA" id="ARBA00060924"/>
    </source>
</evidence>
<dbReference type="GO" id="GO:0046872">
    <property type="term" value="F:metal ion binding"/>
    <property type="evidence" value="ECO:0007669"/>
    <property type="project" value="UniProtKB-KW"/>
</dbReference>
<dbReference type="InterPro" id="IPR017896">
    <property type="entry name" value="4Fe4S_Fe-S-bd"/>
</dbReference>
<keyword evidence="8" id="KW-0411">Iron-sulfur</keyword>
<keyword evidence="2" id="KW-0004">4Fe-4S</keyword>
<dbReference type="Gene3D" id="3.30.70.2740">
    <property type="match status" value="1"/>
</dbReference>
<dbReference type="AlphaFoldDB" id="A0A2A4T0E2"/>
<evidence type="ECO:0000256" key="2">
    <source>
        <dbReference type="ARBA" id="ARBA00022485"/>
    </source>
</evidence>
<evidence type="ECO:0000259" key="13">
    <source>
        <dbReference type="PROSITE" id="PS51379"/>
    </source>
</evidence>
<dbReference type="GO" id="GO:1903457">
    <property type="term" value="P:lactate catabolic process"/>
    <property type="evidence" value="ECO:0007669"/>
    <property type="project" value="TreeGrafter"/>
</dbReference>
<dbReference type="PROSITE" id="PS51379">
    <property type="entry name" value="4FE4S_FER_2"/>
    <property type="match status" value="1"/>
</dbReference>
<dbReference type="GO" id="GO:0004458">
    <property type="term" value="F:D-lactate dehydrogenase (cytochrome) activity"/>
    <property type="evidence" value="ECO:0007669"/>
    <property type="project" value="TreeGrafter"/>
</dbReference>
<dbReference type="InterPro" id="IPR036318">
    <property type="entry name" value="FAD-bd_PCMH-like_sf"/>
</dbReference>
<evidence type="ECO:0000256" key="7">
    <source>
        <dbReference type="ARBA" id="ARBA00023004"/>
    </source>
</evidence>
<dbReference type="PANTHER" id="PTHR11748">
    <property type="entry name" value="D-LACTATE DEHYDROGENASE"/>
    <property type="match status" value="1"/>
</dbReference>
<dbReference type="Proteomes" id="UP000218113">
    <property type="component" value="Unassembled WGS sequence"/>
</dbReference>
<keyword evidence="7" id="KW-0408">Iron</keyword>
<comment type="similarity">
    <text evidence="11">In the N-terminal section; belongs to the FAD-binding oxidoreductase/transferase type 4 family.</text>
</comment>
<sequence length="1022" mass="115227">MIPRLDSPNKLESLYSTFLRELQDTSFAGDIRTDYASRLITATDNSVYQVLPQGIVFPRSHEDVVSFFELLQQKRFQEIKVSPRGGGTGTNGQSLSNGIVIDLSKFMNQILEVNLEEGWVRVQPGVVLDQLNEYLAPHHQFFAPTLSTSNRATLGGMINTDACGKGSRIYGKTSNHVVELKSVLVDGTTLETREVDLDELQEIKQQEGRKSEIYQLVEGIATDKRELIEKSLPKLTRFLTGYNLEKLYSEDRQHFNINYVLTGAEGTLAVITEAKLKITPEVPFTKLLLAKYGSFDDALRDAQVLVESDPSAIETVDEKILSLAKEDEIYFKVKDMIADEGDKLTKGINLVEFISFDKEQLDQKVAALSDKIRDPEDHSSPAIGCYVTDKSHEMAAMWELRKKGVGLLGNTKGSRKPIAFVEDTAVPPEHLADYIREFRALLEENGLEYGMFGHVDVGCLHVRPALDMKDPEDEKLLYHISNEVAALVQKYGGVMWGEHGKGFRSEYIPQFFGQELYQDLRRIKGGFDPENRLNPGKIVTPIHSKDQVVSVNGPTRGQQDRQIRPELQEEYQSTIDCNGNGACFNYQPDDLMCPSLRVTRDRVHSPKGRAGVVREWLRQLSKTDYSPQKPGSYEDSSSLLSWVQKATFGREKQNDAYDFSHEVYDALAGCLACKACATQCPIKVDVPDFKAKFLELYHTRYLRPLRDYLTARLEQTVQLQASFPKLTNWLVNSAPAHAITKNKVGMVDIPCLSEFTVRQGLKERQAPKWNLDQLAKLSTEEKGQAVILVQDAFTSFYESEIVLQVYDLLQLLGVQVYVMPFFQNGKAYHVKGFLKEFGEVVAANVKRLDAAAEVQIPMIGIDPAVVLTYRDEYPHTLGANNIHFKVHLLQEWLSAYLLENREISKAVQPGPNAQEEYRLFGHCTEKTAAPASQQQWQQVYQAFGLTLNAEKIGCCGMCGVFGHEAIHEADSRSIYTMSWEKKVHQDQKILVTGYSCRSQVKRIEQFKPQHPIAGLLEVLKPV</sequence>
<comment type="caution">
    <text evidence="15">The sequence shown here is derived from an EMBL/GenBank/DDBJ whole genome shotgun (WGS) entry which is preliminary data.</text>
</comment>
<comment type="catalytic activity">
    <reaction evidence="10">
        <text>(R)-2-hydroxyglutarate + A = 2-oxoglutarate + AH2</text>
        <dbReference type="Rhea" id="RHEA:38295"/>
        <dbReference type="ChEBI" id="CHEBI:13193"/>
        <dbReference type="ChEBI" id="CHEBI:15801"/>
        <dbReference type="ChEBI" id="CHEBI:16810"/>
        <dbReference type="ChEBI" id="CHEBI:17499"/>
        <dbReference type="EC" id="1.1.99.39"/>
    </reaction>
    <physiologicalReaction direction="left-to-right" evidence="10">
        <dbReference type="Rhea" id="RHEA:38296"/>
    </physiologicalReaction>
</comment>
<evidence type="ECO:0000313" key="16">
    <source>
        <dbReference type="Proteomes" id="UP000218113"/>
    </source>
</evidence>
<dbReference type="Gene3D" id="3.30.43.10">
    <property type="entry name" value="Uridine Diphospho-n-acetylenolpyruvylglucosamine Reductase, domain 2"/>
    <property type="match status" value="1"/>
</dbReference>
<dbReference type="GO" id="GO:0051539">
    <property type="term" value="F:4 iron, 4 sulfur cluster binding"/>
    <property type="evidence" value="ECO:0007669"/>
    <property type="project" value="UniProtKB-KW"/>
</dbReference>
<evidence type="ECO:0000256" key="8">
    <source>
        <dbReference type="ARBA" id="ARBA00023014"/>
    </source>
</evidence>
<dbReference type="Gene3D" id="3.30.465.10">
    <property type="match status" value="1"/>
</dbReference>
<evidence type="ECO:0000313" key="15">
    <source>
        <dbReference type="EMBL" id="PCI27086.1"/>
    </source>
</evidence>
<dbReference type="InterPro" id="IPR016164">
    <property type="entry name" value="FAD-linked_Oxase-like_C"/>
</dbReference>
<keyword evidence="6" id="KW-0560">Oxidoreductase</keyword>
<name>A0A2A4T0E2_9DELT</name>
<protein>
    <recommendedName>
        <fullName evidence="12">D-2-hydroxyglutarate dehydrogenase</fullName>
        <ecNumber evidence="9">1.1.99.39</ecNumber>
    </recommendedName>
</protein>
<evidence type="ECO:0000256" key="12">
    <source>
        <dbReference type="ARBA" id="ARBA00067680"/>
    </source>
</evidence>
<proteinExistence type="inferred from homology"/>
<comment type="cofactor">
    <cofactor evidence="1">
        <name>FAD</name>
        <dbReference type="ChEBI" id="CHEBI:57692"/>
    </cofactor>
</comment>
<reference evidence="16" key="1">
    <citation type="submission" date="2017-08" db="EMBL/GenBank/DDBJ databases">
        <title>A dynamic microbial community with high functional redundancy inhabits the cold, oxic subseafloor aquifer.</title>
        <authorList>
            <person name="Tully B.J."/>
            <person name="Wheat C.G."/>
            <person name="Glazer B.T."/>
            <person name="Huber J.A."/>
        </authorList>
    </citation>
    <scope>NUCLEOTIDE SEQUENCE [LARGE SCALE GENOMIC DNA]</scope>
</reference>
<dbReference type="InterPro" id="IPR016169">
    <property type="entry name" value="FAD-bd_PCMH_sub2"/>
</dbReference>
<dbReference type="InterPro" id="IPR016166">
    <property type="entry name" value="FAD-bd_PCMH"/>
</dbReference>
<dbReference type="GO" id="GO:0071949">
    <property type="term" value="F:FAD binding"/>
    <property type="evidence" value="ECO:0007669"/>
    <property type="project" value="InterPro"/>
</dbReference>
<keyword evidence="3" id="KW-0285">Flavoprotein</keyword>
<organism evidence="15 16">
    <name type="scientific">SAR324 cluster bacterium</name>
    <dbReference type="NCBI Taxonomy" id="2024889"/>
    <lineage>
        <taxon>Bacteria</taxon>
        <taxon>Deltaproteobacteria</taxon>
        <taxon>SAR324 cluster</taxon>
    </lineage>
</organism>
<dbReference type="SUPFAM" id="SSF55103">
    <property type="entry name" value="FAD-linked oxidases, C-terminal domain"/>
    <property type="match status" value="1"/>
</dbReference>
<dbReference type="InterPro" id="IPR006094">
    <property type="entry name" value="Oxid_FAD_bind_N"/>
</dbReference>
<dbReference type="GO" id="GO:0051990">
    <property type="term" value="F:(R)-2-hydroxyglutarate dehydrogenase activity"/>
    <property type="evidence" value="ECO:0007669"/>
    <property type="project" value="UniProtKB-EC"/>
</dbReference>
<evidence type="ECO:0000256" key="1">
    <source>
        <dbReference type="ARBA" id="ARBA00001974"/>
    </source>
</evidence>
<dbReference type="InterPro" id="IPR017900">
    <property type="entry name" value="4Fe4S_Fe_S_CS"/>
</dbReference>
<dbReference type="EC" id="1.1.99.39" evidence="9"/>
<feature type="domain" description="FAD-binding PCMH-type" evidence="14">
    <location>
        <begin position="48"/>
        <end position="281"/>
    </location>
</feature>
<evidence type="ECO:0000259" key="14">
    <source>
        <dbReference type="PROSITE" id="PS51387"/>
    </source>
</evidence>
<dbReference type="PROSITE" id="PS51387">
    <property type="entry name" value="FAD_PCMH"/>
    <property type="match status" value="1"/>
</dbReference>
<dbReference type="GO" id="GO:0008720">
    <property type="term" value="F:D-lactate dehydrogenase (NAD+) activity"/>
    <property type="evidence" value="ECO:0007669"/>
    <property type="project" value="TreeGrafter"/>
</dbReference>
<dbReference type="Pfam" id="PF02913">
    <property type="entry name" value="FAD-oxidase_C"/>
    <property type="match status" value="1"/>
</dbReference>